<dbReference type="EMBL" id="BPUX01000023">
    <property type="protein sequence ID" value="GJH43126.1"/>
    <property type="molecule type" value="Genomic_DNA"/>
</dbReference>
<dbReference type="RefSeq" id="WP_115322781.1">
    <property type="nucleotide sequence ID" value="NZ_BPUX01000023.1"/>
</dbReference>
<reference evidence="2" key="2">
    <citation type="submission" date="2024-05" db="EMBL/GenBank/DDBJ databases">
        <title>Determining zoonotic pasteurella genome.</title>
        <authorList>
            <person name="Maeda T."/>
            <person name="Takahashi T."/>
            <person name="Yoshida H."/>
        </authorList>
    </citation>
    <scope>NUCLEOTIDE SEQUENCE</scope>
    <source>
        <strain evidence="2">PA42</strain>
    </source>
</reference>
<dbReference type="NCBIfam" id="NF003501">
    <property type="entry name" value="PRK05170.1-5"/>
    <property type="match status" value="1"/>
</dbReference>
<dbReference type="Proteomes" id="UP001052140">
    <property type="component" value="Unassembled WGS sequence"/>
</dbReference>
<reference evidence="3 4" key="1">
    <citation type="submission" date="2018-06" db="EMBL/GenBank/DDBJ databases">
        <authorList>
            <consortium name="Pathogen Informatics"/>
            <person name="Doyle S."/>
        </authorList>
    </citation>
    <scope>NUCLEOTIDE SEQUENCE [LARGE SCALE GENOMIC DNA]</scope>
    <source>
        <strain evidence="3 4">NCTC11621</strain>
    </source>
</reference>
<dbReference type="EMBL" id="UGTV01000015">
    <property type="protein sequence ID" value="SUC09938.1"/>
    <property type="molecule type" value="Genomic_DNA"/>
</dbReference>
<sequence>MSIDRPIEPEFWKHKTLLEMTEIEWELLCDGCGKCCYRKFIEGRGKRKKLYYTRIACNLLDLETGKCMNYPERFKHEPDCTKLTKKNLPDFHWLPKTCAYRLLNENKPLFDWHPLLSGDPNSVQKAQILIRQGIHEKDVIDWFEFVIDDNS</sequence>
<keyword evidence="5" id="KW-1185">Reference proteome</keyword>
<accession>A0A379EU33</accession>
<protein>
    <recommendedName>
        <fullName evidence="1">UPF0260 protein NCTC11621_00966</fullName>
    </recommendedName>
</protein>
<evidence type="ECO:0000313" key="2">
    <source>
        <dbReference type="EMBL" id="GJH43126.1"/>
    </source>
</evidence>
<dbReference type="PANTHER" id="PTHR37421">
    <property type="entry name" value="UPF0260 PROTEIN YCGN"/>
    <property type="match status" value="1"/>
</dbReference>
<proteinExistence type="inferred from homology"/>
<dbReference type="AlphaFoldDB" id="A0A379EU33"/>
<name>A0A379EU33_9PAST</name>
<evidence type="ECO:0000313" key="5">
    <source>
        <dbReference type="Proteomes" id="UP001052140"/>
    </source>
</evidence>
<dbReference type="Pfam" id="PF03692">
    <property type="entry name" value="CxxCxxCC"/>
    <property type="match status" value="1"/>
</dbReference>
<dbReference type="Proteomes" id="UP000254704">
    <property type="component" value="Unassembled WGS sequence"/>
</dbReference>
<dbReference type="GeneID" id="69686481"/>
<dbReference type="PIRSF" id="PIRSF006173">
    <property type="entry name" value="UCP006173"/>
    <property type="match status" value="1"/>
</dbReference>
<dbReference type="HAMAP" id="MF_00676">
    <property type="entry name" value="UPF0260"/>
    <property type="match status" value="1"/>
</dbReference>
<gene>
    <name evidence="3" type="ORF">NCTC11621_00966</name>
    <name evidence="2" type="ORF">PA42_13000</name>
</gene>
<dbReference type="NCBIfam" id="NF003499">
    <property type="entry name" value="PRK05170.1-2"/>
    <property type="match status" value="1"/>
</dbReference>
<dbReference type="PANTHER" id="PTHR37421:SF1">
    <property type="entry name" value="UPF0260 PROTEIN YCGN"/>
    <property type="match status" value="1"/>
</dbReference>
<organism evidence="3 4">
    <name type="scientific">Pasteurella canis</name>
    <dbReference type="NCBI Taxonomy" id="753"/>
    <lineage>
        <taxon>Bacteria</taxon>
        <taxon>Pseudomonadati</taxon>
        <taxon>Pseudomonadota</taxon>
        <taxon>Gammaproteobacteria</taxon>
        <taxon>Pasteurellales</taxon>
        <taxon>Pasteurellaceae</taxon>
        <taxon>Pasteurella</taxon>
    </lineage>
</organism>
<comment type="similarity">
    <text evidence="1">Belongs to the UPF0260 family.</text>
</comment>
<dbReference type="InterPro" id="IPR005358">
    <property type="entry name" value="Puta_zinc/iron-chelating_dom"/>
</dbReference>
<evidence type="ECO:0000256" key="1">
    <source>
        <dbReference type="HAMAP-Rule" id="MF_00676"/>
    </source>
</evidence>
<evidence type="ECO:0000313" key="4">
    <source>
        <dbReference type="Proteomes" id="UP000254704"/>
    </source>
</evidence>
<evidence type="ECO:0000313" key="3">
    <source>
        <dbReference type="EMBL" id="SUC09938.1"/>
    </source>
</evidence>
<dbReference type="InterPro" id="IPR008228">
    <property type="entry name" value="UCP006173"/>
</dbReference>